<evidence type="ECO:0000313" key="14">
    <source>
        <dbReference type="EMBL" id="KIW16790.1"/>
    </source>
</evidence>
<dbReference type="InterPro" id="IPR050660">
    <property type="entry name" value="NEK_Ser/Thr_kinase"/>
</dbReference>
<dbReference type="GO" id="GO:0004674">
    <property type="term" value="F:protein serine/threonine kinase activity"/>
    <property type="evidence" value="ECO:0007669"/>
    <property type="project" value="UniProtKB-KW"/>
</dbReference>
<dbReference type="GO" id="GO:0005524">
    <property type="term" value="F:ATP binding"/>
    <property type="evidence" value="ECO:0007669"/>
    <property type="project" value="UniProtKB-UniRule"/>
</dbReference>
<proteinExistence type="inferred from homology"/>
<evidence type="ECO:0000256" key="4">
    <source>
        <dbReference type="ARBA" id="ARBA00022679"/>
    </source>
</evidence>
<feature type="compositionally biased region" description="Polar residues" evidence="12">
    <location>
        <begin position="509"/>
        <end position="522"/>
    </location>
</feature>
<comment type="catalytic activity">
    <reaction evidence="8">
        <text>L-threonyl-[protein] + ATP = O-phospho-L-threonyl-[protein] + ADP + H(+)</text>
        <dbReference type="Rhea" id="RHEA:46608"/>
        <dbReference type="Rhea" id="RHEA-COMP:11060"/>
        <dbReference type="Rhea" id="RHEA-COMP:11605"/>
        <dbReference type="ChEBI" id="CHEBI:15378"/>
        <dbReference type="ChEBI" id="CHEBI:30013"/>
        <dbReference type="ChEBI" id="CHEBI:30616"/>
        <dbReference type="ChEBI" id="CHEBI:61977"/>
        <dbReference type="ChEBI" id="CHEBI:456216"/>
        <dbReference type="EC" id="2.7.11.1"/>
    </reaction>
</comment>
<dbReference type="Gene3D" id="3.30.200.20">
    <property type="entry name" value="Phosphorylase Kinase, domain 1"/>
    <property type="match status" value="1"/>
</dbReference>
<evidence type="ECO:0000256" key="9">
    <source>
        <dbReference type="ARBA" id="ARBA00048679"/>
    </source>
</evidence>
<dbReference type="InterPro" id="IPR017441">
    <property type="entry name" value="Protein_kinase_ATP_BS"/>
</dbReference>
<dbReference type="RefSeq" id="XP_016237006.1">
    <property type="nucleotide sequence ID" value="XM_016378329.1"/>
</dbReference>
<protein>
    <recommendedName>
        <fullName evidence="2">non-specific serine/threonine protein kinase</fullName>
        <ecNumber evidence="2">2.7.11.1</ecNumber>
    </recommendedName>
</protein>
<evidence type="ECO:0000313" key="15">
    <source>
        <dbReference type="Proteomes" id="UP000053328"/>
    </source>
</evidence>
<feature type="compositionally biased region" description="Basic and acidic residues" evidence="12">
    <location>
        <begin position="1251"/>
        <end position="1263"/>
    </location>
</feature>
<dbReference type="OrthoDB" id="1046782at2759"/>
<dbReference type="CDD" id="cd00180">
    <property type="entry name" value="PKc"/>
    <property type="match status" value="1"/>
</dbReference>
<feature type="compositionally biased region" description="Polar residues" evidence="12">
    <location>
        <begin position="1363"/>
        <end position="1376"/>
    </location>
</feature>
<feature type="domain" description="Protein kinase" evidence="13">
    <location>
        <begin position="128"/>
        <end position="456"/>
    </location>
</feature>
<feature type="binding site" evidence="10">
    <location>
        <position position="165"/>
    </location>
    <ligand>
        <name>ATP</name>
        <dbReference type="ChEBI" id="CHEBI:30616"/>
    </ligand>
</feature>
<feature type="coiled-coil region" evidence="11">
    <location>
        <begin position="38"/>
        <end position="69"/>
    </location>
</feature>
<evidence type="ECO:0000256" key="12">
    <source>
        <dbReference type="SAM" id="MobiDB-lite"/>
    </source>
</evidence>
<sequence>MQQLSENNKESELDKEWIPVDLLEVKSVLAIGGLYWMTEQAKEALRKALNQAKKRKEEDSDLIKRYESKYKFRWLPPNYCHSYGNMDTLDRAKRANWDNFRAKIADWNNFRTLLPLPPDTFTYIRNTATTAKTLGEGAFGCVYPVTIDPAHQQFQDGSRTSYAVKQFYHDSESRQAFQREVINNKQIARFPHKGITASILSWTMDGECYILYPAAECDLGTFMSSRAPPRVIDESTTLWFFRRLKDLSDAISHIHMPRSLQPKAESPAIDSNNELFIGCHHDLKPENILVFADEVSGNLTFKLSDFGSASFVPWSDDDDHSTSPHRGTVMYEAPEVLSRGKDSRPYDLWSLGCIMLELLLWLVGTNEEDGQVAFSTRREHDISDQLPTDDAFWYKKGSNILLKPAVHAHLDELEQVHCSRYPLLRPIPSVIRALLVIDPTKRLSASELSDQLHDAIEEIESLLSNGSASSLGPSLTDLTLMPPPDDPDKDGHQNRLPTESRLVVPTEFHLSSTNSAETQIGIPNTKHSRRGSDRNSLRRSRRSRNSRRTRKCEESAVAGAISTEGHNIHVQDDSARYKTVTESKLAADELGPHASDAQEESTCHPQEAHLMDMTSSTLLPISAFPQIQSASREPEAHQRRLDEMERKIYLDLDGVGAFTISQYNSLQSHEHLVTSPWLSFDTLYEMVLILKRQMRVARAIRKNTLFFYETRSDARFSLIVRETNRAKVARVIPVSEEMLKLYLGLLRSVFAAAKLLKTTNTTFLDNNAVEAIFAPLRGFCFTFAEYLHLDTKHVVFPKDCDSVAHVSLHLSAALLQILALGVTSSVKSHTSSFVRSASPRLQEACSIQVGSNIKIALKKQRLACLDTFVGGPIWVFQGIDQTDPGAGLYISTYLSDFAELWGLARVRYATPQKAAAIEIDTLGGTIRSIGDVRTPSSAPECLEDEVLCHWFGWDSEAGPAMPFDPLKRLVIGFPLPENTSCDIKRQYYVRTLPDRDLGTSSAGYKTDARTFTSGFMQYVGLSVGLTQKFTASCSTKNVILDSWLKGRANNPNFIPEIAALDQLVGLEISKCNGNAVRVTLWDILRHPEVMAYAQRLEGDLSCCSKWTSFETFQSLYDSITTKVARWHLFDTVTNLIDRLKCTGVNDRGELLAWNVTCNGGCCGKVLVPGWVTMVKESRVCSTFAILSNRCLTVEGRRTCLNDCSDEDLPEQAASLVTKLEIAAEIDLVKYTKARKRRPGLVLNTPKKRHRGNESSEKDTDSLRKYHSRRQRGRPSSGTGGIYEFISTSEEQLRKTNGLLPQNSQHDRPRPSSFVPPADSWFSEDRPDIKAVEASLARFKVSEDLGQSENDRPSKVESVLPRSQVPTIGQRHNGSSSPHKRRRRTGSMLSVKGTRTGHSEASEHRSYKHVLRRVDLAALKWKLEENHGILTLTHDSRSRGVVFRSRQGDIPVETTLKKYNVLVQKGDEMINRFDVKLEEAKDILIFGYPRARFKFRFQEVKYPWKPLRPCETVKSIRVLDSRYCQPQTYI</sequence>
<evidence type="ECO:0000256" key="6">
    <source>
        <dbReference type="ARBA" id="ARBA00022777"/>
    </source>
</evidence>
<keyword evidence="7 10" id="KW-0067">ATP-binding</keyword>
<evidence type="ECO:0000256" key="2">
    <source>
        <dbReference type="ARBA" id="ARBA00012513"/>
    </source>
</evidence>
<evidence type="ECO:0000259" key="13">
    <source>
        <dbReference type="PROSITE" id="PS50011"/>
    </source>
</evidence>
<dbReference type="InterPro" id="IPR011009">
    <property type="entry name" value="Kinase-like_dom_sf"/>
</dbReference>
<feature type="region of interest" description="Disordered" evidence="12">
    <location>
        <begin position="473"/>
        <end position="495"/>
    </location>
</feature>
<evidence type="ECO:0000256" key="3">
    <source>
        <dbReference type="ARBA" id="ARBA00022527"/>
    </source>
</evidence>
<keyword evidence="15" id="KW-1185">Reference proteome</keyword>
<keyword evidence="5 10" id="KW-0547">Nucleotide-binding</keyword>
<comment type="similarity">
    <text evidence="1">Belongs to the protein kinase superfamily. NEK Ser/Thr protein kinase family. NIMA subfamily.</text>
</comment>
<dbReference type="STRING" id="91928.A0A0D2BDV4"/>
<keyword evidence="6" id="KW-0418">Kinase</keyword>
<dbReference type="Proteomes" id="UP000053328">
    <property type="component" value="Unassembled WGS sequence"/>
</dbReference>
<comment type="catalytic activity">
    <reaction evidence="9">
        <text>L-seryl-[protein] + ATP = O-phospho-L-seryl-[protein] + ADP + H(+)</text>
        <dbReference type="Rhea" id="RHEA:17989"/>
        <dbReference type="Rhea" id="RHEA-COMP:9863"/>
        <dbReference type="Rhea" id="RHEA-COMP:11604"/>
        <dbReference type="ChEBI" id="CHEBI:15378"/>
        <dbReference type="ChEBI" id="CHEBI:29999"/>
        <dbReference type="ChEBI" id="CHEBI:30616"/>
        <dbReference type="ChEBI" id="CHEBI:83421"/>
        <dbReference type="ChEBI" id="CHEBI:456216"/>
        <dbReference type="EC" id="2.7.11.1"/>
    </reaction>
</comment>
<feature type="region of interest" description="Disordered" evidence="12">
    <location>
        <begin position="1343"/>
        <end position="1403"/>
    </location>
</feature>
<gene>
    <name evidence="14" type="ORF">PV08_03980</name>
</gene>
<feature type="region of interest" description="Disordered" evidence="12">
    <location>
        <begin position="1298"/>
        <end position="1321"/>
    </location>
</feature>
<dbReference type="PROSITE" id="PS50011">
    <property type="entry name" value="PROTEIN_KINASE_DOM"/>
    <property type="match status" value="1"/>
</dbReference>
<dbReference type="InterPro" id="IPR000719">
    <property type="entry name" value="Prot_kinase_dom"/>
</dbReference>
<name>A0A0D2BDV4_9EURO</name>
<dbReference type="GeneID" id="27331063"/>
<dbReference type="HOGENOM" id="CLU_247343_0_0_1"/>
<dbReference type="SMART" id="SM00220">
    <property type="entry name" value="S_TKc"/>
    <property type="match status" value="1"/>
</dbReference>
<evidence type="ECO:0000256" key="8">
    <source>
        <dbReference type="ARBA" id="ARBA00047899"/>
    </source>
</evidence>
<keyword evidence="3" id="KW-0723">Serine/threonine-protein kinase</keyword>
<dbReference type="PANTHER" id="PTHR43671:SF98">
    <property type="entry name" value="SERINE_THREONINE-PROTEIN KINASE NEK11"/>
    <property type="match status" value="1"/>
</dbReference>
<evidence type="ECO:0000256" key="7">
    <source>
        <dbReference type="ARBA" id="ARBA00022840"/>
    </source>
</evidence>
<feature type="compositionally biased region" description="Basic residues" evidence="12">
    <location>
        <begin position="537"/>
        <end position="550"/>
    </location>
</feature>
<organism evidence="14 15">
    <name type="scientific">Exophiala spinifera</name>
    <dbReference type="NCBI Taxonomy" id="91928"/>
    <lineage>
        <taxon>Eukaryota</taxon>
        <taxon>Fungi</taxon>
        <taxon>Dikarya</taxon>
        <taxon>Ascomycota</taxon>
        <taxon>Pezizomycotina</taxon>
        <taxon>Eurotiomycetes</taxon>
        <taxon>Chaetothyriomycetidae</taxon>
        <taxon>Chaetothyriales</taxon>
        <taxon>Herpotrichiellaceae</taxon>
        <taxon>Exophiala</taxon>
    </lineage>
</organism>
<evidence type="ECO:0000256" key="5">
    <source>
        <dbReference type="ARBA" id="ARBA00022741"/>
    </source>
</evidence>
<dbReference type="Pfam" id="PF00069">
    <property type="entry name" value="Pkinase"/>
    <property type="match status" value="1"/>
</dbReference>
<evidence type="ECO:0000256" key="1">
    <source>
        <dbReference type="ARBA" id="ARBA00010886"/>
    </source>
</evidence>
<keyword evidence="11" id="KW-0175">Coiled coil</keyword>
<dbReference type="Gene3D" id="1.10.510.10">
    <property type="entry name" value="Transferase(Phosphotransferase) domain 1"/>
    <property type="match status" value="1"/>
</dbReference>
<dbReference type="SUPFAM" id="SSF56112">
    <property type="entry name" value="Protein kinase-like (PK-like)"/>
    <property type="match status" value="1"/>
</dbReference>
<reference evidence="14 15" key="1">
    <citation type="submission" date="2015-01" db="EMBL/GenBank/DDBJ databases">
        <title>The Genome Sequence of Exophiala spinifera CBS89968.</title>
        <authorList>
            <consortium name="The Broad Institute Genomics Platform"/>
            <person name="Cuomo C."/>
            <person name="de Hoog S."/>
            <person name="Gorbushina A."/>
            <person name="Stielow B."/>
            <person name="Teixiera M."/>
            <person name="Abouelleil A."/>
            <person name="Chapman S.B."/>
            <person name="Priest M."/>
            <person name="Young S.K."/>
            <person name="Wortman J."/>
            <person name="Nusbaum C."/>
            <person name="Birren B."/>
        </authorList>
    </citation>
    <scope>NUCLEOTIDE SEQUENCE [LARGE SCALE GENOMIC DNA]</scope>
    <source>
        <strain evidence="14 15">CBS 89968</strain>
    </source>
</reference>
<keyword evidence="4" id="KW-0808">Transferase</keyword>
<dbReference type="EC" id="2.7.11.1" evidence="2"/>
<feature type="region of interest" description="Disordered" evidence="12">
    <location>
        <begin position="508"/>
        <end position="560"/>
    </location>
</feature>
<dbReference type="VEuPathDB" id="FungiDB:PV08_03980"/>
<evidence type="ECO:0000256" key="10">
    <source>
        <dbReference type="PROSITE-ProRule" id="PRU10141"/>
    </source>
</evidence>
<dbReference type="PROSITE" id="PS00107">
    <property type="entry name" value="PROTEIN_KINASE_ATP"/>
    <property type="match status" value="1"/>
</dbReference>
<dbReference type="PANTHER" id="PTHR43671">
    <property type="entry name" value="SERINE/THREONINE-PROTEIN KINASE NEK"/>
    <property type="match status" value="1"/>
</dbReference>
<evidence type="ECO:0000256" key="11">
    <source>
        <dbReference type="SAM" id="Coils"/>
    </source>
</evidence>
<feature type="region of interest" description="Disordered" evidence="12">
    <location>
        <begin position="1238"/>
        <end position="1281"/>
    </location>
</feature>
<accession>A0A0D2BDV4</accession>
<dbReference type="EMBL" id="KN847494">
    <property type="protein sequence ID" value="KIW16790.1"/>
    <property type="molecule type" value="Genomic_DNA"/>
</dbReference>